<protein>
    <submittedName>
        <fullName evidence="1">Catabolic 3-dehydroquinase 2</fullName>
    </submittedName>
</protein>
<sequence>MSANNEVSLLLINGPNLNLLGTREPSVYGSQTLDDVHSLAKQTASKHNVEVLTFQSNHEGAIIDRIHKAREEGVKGILINPGALTHTSVGLRDALLGVSIPFIEIHVSNPHSREAFRHHSYLSDKAMAVIAGLGVTGYGETAHSRSMHETPLLIFTLNAFPEYGIDFLCRKFVSKV</sequence>
<gene>
    <name evidence="1" type="primary">QUTE2</name>
    <name evidence="1" type="ORF">QFC22_000318</name>
</gene>
<proteinExistence type="predicted"/>
<comment type="caution">
    <text evidence="1">The sequence shown here is derived from an EMBL/GenBank/DDBJ whole genome shotgun (WGS) entry which is preliminary data.</text>
</comment>
<name>A0ACC2XNZ6_9TREE</name>
<evidence type="ECO:0000313" key="2">
    <source>
        <dbReference type="Proteomes" id="UP001243375"/>
    </source>
</evidence>
<organism evidence="1 2">
    <name type="scientific">Naganishia vaughanmartiniae</name>
    <dbReference type="NCBI Taxonomy" id="1424756"/>
    <lineage>
        <taxon>Eukaryota</taxon>
        <taxon>Fungi</taxon>
        <taxon>Dikarya</taxon>
        <taxon>Basidiomycota</taxon>
        <taxon>Agaricomycotina</taxon>
        <taxon>Tremellomycetes</taxon>
        <taxon>Filobasidiales</taxon>
        <taxon>Filobasidiaceae</taxon>
        <taxon>Naganishia</taxon>
    </lineage>
</organism>
<reference evidence="1" key="1">
    <citation type="submission" date="2023-04" db="EMBL/GenBank/DDBJ databases">
        <title>Draft Genome sequencing of Naganishia species isolated from polar environments using Oxford Nanopore Technology.</title>
        <authorList>
            <person name="Leo P."/>
            <person name="Venkateswaran K."/>
        </authorList>
    </citation>
    <scope>NUCLEOTIDE SEQUENCE</scope>
    <source>
        <strain evidence="1">MNA-CCFEE 5425</strain>
    </source>
</reference>
<dbReference type="EMBL" id="JASBWU010000001">
    <property type="protein sequence ID" value="KAJ9125358.1"/>
    <property type="molecule type" value="Genomic_DNA"/>
</dbReference>
<accession>A0ACC2XNZ6</accession>
<dbReference type="Proteomes" id="UP001243375">
    <property type="component" value="Unassembled WGS sequence"/>
</dbReference>
<evidence type="ECO:0000313" key="1">
    <source>
        <dbReference type="EMBL" id="KAJ9125358.1"/>
    </source>
</evidence>
<keyword evidence="2" id="KW-1185">Reference proteome</keyword>